<accession>G3I3T9</accession>
<proteinExistence type="predicted"/>
<evidence type="ECO:0000256" key="1">
    <source>
        <dbReference type="SAM" id="Phobius"/>
    </source>
</evidence>
<evidence type="ECO:0000313" key="2">
    <source>
        <dbReference type="EMBL" id="EGW00896.1"/>
    </source>
</evidence>
<sequence>MCLASSVPVFLTHVWQIQCWLCFQLGVLSLILLLALMLKWDPSLLWGCAAKFYVNLMQARGI</sequence>
<dbReference type="Proteomes" id="UP000001075">
    <property type="component" value="Unassembled WGS sequence"/>
</dbReference>
<feature type="transmembrane region" description="Helical" evidence="1">
    <location>
        <begin position="15"/>
        <end position="36"/>
    </location>
</feature>
<protein>
    <submittedName>
        <fullName evidence="2">Uncharacterized protein</fullName>
    </submittedName>
</protein>
<organism evidence="2 3">
    <name type="scientific">Cricetulus griseus</name>
    <name type="common">Chinese hamster</name>
    <name type="synonym">Cricetulus barabensis griseus</name>
    <dbReference type="NCBI Taxonomy" id="10029"/>
    <lineage>
        <taxon>Eukaryota</taxon>
        <taxon>Metazoa</taxon>
        <taxon>Chordata</taxon>
        <taxon>Craniata</taxon>
        <taxon>Vertebrata</taxon>
        <taxon>Euteleostomi</taxon>
        <taxon>Mammalia</taxon>
        <taxon>Eutheria</taxon>
        <taxon>Euarchontoglires</taxon>
        <taxon>Glires</taxon>
        <taxon>Rodentia</taxon>
        <taxon>Myomorpha</taxon>
        <taxon>Muroidea</taxon>
        <taxon>Cricetidae</taxon>
        <taxon>Cricetinae</taxon>
        <taxon>Cricetulus</taxon>
    </lineage>
</organism>
<dbReference type="EMBL" id="JH001212">
    <property type="protein sequence ID" value="EGW00896.1"/>
    <property type="molecule type" value="Genomic_DNA"/>
</dbReference>
<gene>
    <name evidence="2" type="ORF">I79_018107</name>
</gene>
<dbReference type="AlphaFoldDB" id="G3I3T9"/>
<dbReference type="InParanoid" id="G3I3T9"/>
<keyword evidence="1" id="KW-0472">Membrane</keyword>
<keyword evidence="1" id="KW-0812">Transmembrane</keyword>
<reference evidence="3" key="1">
    <citation type="journal article" date="2011" name="Nat. Biotechnol.">
        <title>The genomic sequence of the Chinese hamster ovary (CHO)-K1 cell line.</title>
        <authorList>
            <person name="Xu X."/>
            <person name="Nagarajan H."/>
            <person name="Lewis N.E."/>
            <person name="Pan S."/>
            <person name="Cai Z."/>
            <person name="Liu X."/>
            <person name="Chen W."/>
            <person name="Xie M."/>
            <person name="Wang W."/>
            <person name="Hammond S."/>
            <person name="Andersen M.R."/>
            <person name="Neff N."/>
            <person name="Passarelli B."/>
            <person name="Koh W."/>
            <person name="Fan H.C."/>
            <person name="Wang J."/>
            <person name="Gui Y."/>
            <person name="Lee K.H."/>
            <person name="Betenbaugh M.J."/>
            <person name="Quake S.R."/>
            <person name="Famili I."/>
            <person name="Palsson B.O."/>
            <person name="Wang J."/>
        </authorList>
    </citation>
    <scope>NUCLEOTIDE SEQUENCE [LARGE SCALE GENOMIC DNA]</scope>
    <source>
        <strain evidence="3">CHO K1 cell line</strain>
    </source>
</reference>
<evidence type="ECO:0000313" key="3">
    <source>
        <dbReference type="Proteomes" id="UP000001075"/>
    </source>
</evidence>
<name>G3I3T9_CRIGR</name>
<keyword evidence="1" id="KW-1133">Transmembrane helix</keyword>